<reference evidence="2 3" key="1">
    <citation type="submission" date="2024-10" db="EMBL/GenBank/DDBJ databases">
        <title>The Natural Products Discovery Center: Release of the First 8490 Sequenced Strains for Exploring Actinobacteria Biosynthetic Diversity.</title>
        <authorList>
            <person name="Kalkreuter E."/>
            <person name="Kautsar S.A."/>
            <person name="Yang D."/>
            <person name="Bader C.D."/>
            <person name="Teijaro C.N."/>
            <person name="Fluegel L."/>
            <person name="Davis C.M."/>
            <person name="Simpson J.R."/>
            <person name="Lauterbach L."/>
            <person name="Steele A.D."/>
            <person name="Gui C."/>
            <person name="Meng S."/>
            <person name="Li G."/>
            <person name="Viehrig K."/>
            <person name="Ye F."/>
            <person name="Su P."/>
            <person name="Kiefer A.F."/>
            <person name="Nichols A."/>
            <person name="Cepeda A.J."/>
            <person name="Yan W."/>
            <person name="Fan B."/>
            <person name="Jiang Y."/>
            <person name="Adhikari A."/>
            <person name="Zheng C.-J."/>
            <person name="Schuster L."/>
            <person name="Cowan T.M."/>
            <person name="Smanski M.J."/>
            <person name="Chevrette M.G."/>
            <person name="De Carvalho L.P.S."/>
            <person name="Shen B."/>
        </authorList>
    </citation>
    <scope>NUCLEOTIDE SEQUENCE [LARGE SCALE GENOMIC DNA]</scope>
    <source>
        <strain evidence="2 3">NPDC049639</strain>
    </source>
</reference>
<feature type="region of interest" description="Disordered" evidence="1">
    <location>
        <begin position="41"/>
        <end position="80"/>
    </location>
</feature>
<proteinExistence type="predicted"/>
<dbReference type="EMBL" id="JBITLV010000004">
    <property type="protein sequence ID" value="MFI7588305.1"/>
    <property type="molecule type" value="Genomic_DNA"/>
</dbReference>
<evidence type="ECO:0000256" key="1">
    <source>
        <dbReference type="SAM" id="MobiDB-lite"/>
    </source>
</evidence>
<name>A0ABW8APK5_9ACTN</name>
<dbReference type="RefSeq" id="WP_398281628.1">
    <property type="nucleotide sequence ID" value="NZ_JBITLV010000004.1"/>
</dbReference>
<dbReference type="Proteomes" id="UP001612915">
    <property type="component" value="Unassembled WGS sequence"/>
</dbReference>
<dbReference type="Pfam" id="PF13822">
    <property type="entry name" value="ACC_epsilon"/>
    <property type="match status" value="1"/>
</dbReference>
<comment type="caution">
    <text evidence="2">The sequence shown here is derived from an EMBL/GenBank/DDBJ whole genome shotgun (WGS) entry which is preliminary data.</text>
</comment>
<gene>
    <name evidence="2" type="ORF">ACIB24_14645</name>
</gene>
<keyword evidence="3" id="KW-1185">Reference proteome</keyword>
<evidence type="ECO:0000313" key="3">
    <source>
        <dbReference type="Proteomes" id="UP001612915"/>
    </source>
</evidence>
<protein>
    <submittedName>
        <fullName evidence="2">Acyl-CoA carboxylase subunit epsilon</fullName>
    </submittedName>
</protein>
<sequence>MSAIEPLSETPEVPERPTLRVVRGDATPEEIAAVLAVFSRRTPSAEDRLPTHNRSPWNDRAAQMRQLPAPGPGAWRNSSR</sequence>
<organism evidence="2 3">
    <name type="scientific">Spongisporangium articulatum</name>
    <dbReference type="NCBI Taxonomy" id="3362603"/>
    <lineage>
        <taxon>Bacteria</taxon>
        <taxon>Bacillati</taxon>
        <taxon>Actinomycetota</taxon>
        <taxon>Actinomycetes</taxon>
        <taxon>Kineosporiales</taxon>
        <taxon>Kineosporiaceae</taxon>
        <taxon>Spongisporangium</taxon>
    </lineage>
</organism>
<accession>A0ABW8APK5</accession>
<dbReference type="InterPro" id="IPR032716">
    <property type="entry name" value="ACC_epsilon"/>
</dbReference>
<evidence type="ECO:0000313" key="2">
    <source>
        <dbReference type="EMBL" id="MFI7588305.1"/>
    </source>
</evidence>